<name>A0ABW8AMW5_9ACTN</name>
<dbReference type="SMART" id="SM00382">
    <property type="entry name" value="AAA"/>
    <property type="match status" value="1"/>
</dbReference>
<evidence type="ECO:0000259" key="1">
    <source>
        <dbReference type="SMART" id="SM00382"/>
    </source>
</evidence>
<organism evidence="2 3">
    <name type="scientific">Spongisporangium articulatum</name>
    <dbReference type="NCBI Taxonomy" id="3362603"/>
    <lineage>
        <taxon>Bacteria</taxon>
        <taxon>Bacillati</taxon>
        <taxon>Actinomycetota</taxon>
        <taxon>Actinomycetes</taxon>
        <taxon>Kineosporiales</taxon>
        <taxon>Kineosporiaceae</taxon>
        <taxon>Spongisporangium</taxon>
    </lineage>
</organism>
<comment type="caution">
    <text evidence="2">The sequence shown here is derived from an EMBL/GenBank/DDBJ whole genome shotgun (WGS) entry which is preliminary data.</text>
</comment>
<proteinExistence type="predicted"/>
<dbReference type="InterPro" id="IPR027417">
    <property type="entry name" value="P-loop_NTPase"/>
</dbReference>
<dbReference type="EMBL" id="JBITLV010000003">
    <property type="protein sequence ID" value="MFI7587719.1"/>
    <property type="molecule type" value="Genomic_DNA"/>
</dbReference>
<evidence type="ECO:0000313" key="3">
    <source>
        <dbReference type="Proteomes" id="UP001612915"/>
    </source>
</evidence>
<protein>
    <submittedName>
        <fullName evidence="2">DUF5925 domain-containing protein</fullName>
    </submittedName>
</protein>
<dbReference type="Pfam" id="PF19347">
    <property type="entry name" value="DUF5925"/>
    <property type="match status" value="1"/>
</dbReference>
<reference evidence="2 3" key="1">
    <citation type="submission" date="2024-10" db="EMBL/GenBank/DDBJ databases">
        <title>The Natural Products Discovery Center: Release of the First 8490 Sequenced Strains for Exploring Actinobacteria Biosynthetic Diversity.</title>
        <authorList>
            <person name="Kalkreuter E."/>
            <person name="Kautsar S.A."/>
            <person name="Yang D."/>
            <person name="Bader C.D."/>
            <person name="Teijaro C.N."/>
            <person name="Fluegel L."/>
            <person name="Davis C.M."/>
            <person name="Simpson J.R."/>
            <person name="Lauterbach L."/>
            <person name="Steele A.D."/>
            <person name="Gui C."/>
            <person name="Meng S."/>
            <person name="Li G."/>
            <person name="Viehrig K."/>
            <person name="Ye F."/>
            <person name="Su P."/>
            <person name="Kiefer A.F."/>
            <person name="Nichols A."/>
            <person name="Cepeda A.J."/>
            <person name="Yan W."/>
            <person name="Fan B."/>
            <person name="Jiang Y."/>
            <person name="Adhikari A."/>
            <person name="Zheng C.-J."/>
            <person name="Schuster L."/>
            <person name="Cowan T.M."/>
            <person name="Smanski M.J."/>
            <person name="Chevrette M.G."/>
            <person name="De Carvalho L.P.S."/>
            <person name="Shen B."/>
        </authorList>
    </citation>
    <scope>NUCLEOTIDE SEQUENCE [LARGE SCALE GENOMIC DNA]</scope>
    <source>
        <strain evidence="2 3">NPDC049639</strain>
    </source>
</reference>
<dbReference type="InterPro" id="IPR003593">
    <property type="entry name" value="AAA+_ATPase"/>
</dbReference>
<sequence>MITTPLLAVPGLRSTDDPEDVLELLFLEPFTAGREPFARQRELDDVPQTEPCLPDARDWPHRVVRETTAESRRCRLVRGAEWSLRVRRWRDGTTHLSVTAARVELARDVMASAVRDALPAPPDPDEVPVGFWHLREDCARRTHRVVGAPAWSDVRGNYAGRVAAALDPLMGLRPDDVRGRLLLLHGAPGTGKSTLLRSLAREWRDWCAVDCVLDPDRLFEKPSYLLDVVLGEDDEYEDEPHRPWRLLLLEDCDELIRSEAKSTTGQQLSRLLNLTDGLLGQGRNVLVAITTNEPLAALHPAVTRPGRALASVEVGALPPVEAREWLAGHGVQAPAGLIGPDGATLAELFAAAGRGGPVRVDAPPAEVGLYL</sequence>
<dbReference type="InterPro" id="IPR003959">
    <property type="entry name" value="ATPase_AAA_core"/>
</dbReference>
<dbReference type="RefSeq" id="WP_398279920.1">
    <property type="nucleotide sequence ID" value="NZ_JBITLV010000003.1"/>
</dbReference>
<dbReference type="InterPro" id="IPR045969">
    <property type="entry name" value="DUF5925"/>
</dbReference>
<feature type="domain" description="AAA+ ATPase" evidence="1">
    <location>
        <begin position="178"/>
        <end position="318"/>
    </location>
</feature>
<keyword evidence="3" id="KW-1185">Reference proteome</keyword>
<dbReference type="Gene3D" id="3.40.50.300">
    <property type="entry name" value="P-loop containing nucleotide triphosphate hydrolases"/>
    <property type="match status" value="1"/>
</dbReference>
<dbReference type="SUPFAM" id="SSF52540">
    <property type="entry name" value="P-loop containing nucleoside triphosphate hydrolases"/>
    <property type="match status" value="1"/>
</dbReference>
<dbReference type="Proteomes" id="UP001612915">
    <property type="component" value="Unassembled WGS sequence"/>
</dbReference>
<accession>A0ABW8AMW5</accession>
<dbReference type="Pfam" id="PF00004">
    <property type="entry name" value="AAA"/>
    <property type="match status" value="1"/>
</dbReference>
<evidence type="ECO:0000313" key="2">
    <source>
        <dbReference type="EMBL" id="MFI7587719.1"/>
    </source>
</evidence>
<gene>
    <name evidence="2" type="ORF">ACIB24_11655</name>
</gene>